<dbReference type="GO" id="GO:0003700">
    <property type="term" value="F:DNA-binding transcription factor activity"/>
    <property type="evidence" value="ECO:0007669"/>
    <property type="project" value="InterPro"/>
</dbReference>
<dbReference type="InterPro" id="IPR036390">
    <property type="entry name" value="WH_DNA-bd_sf"/>
</dbReference>
<dbReference type="SMART" id="SM00347">
    <property type="entry name" value="HTH_MARR"/>
    <property type="match status" value="1"/>
</dbReference>
<dbReference type="InterPro" id="IPR039422">
    <property type="entry name" value="MarR/SlyA-like"/>
</dbReference>
<evidence type="ECO:0000259" key="1">
    <source>
        <dbReference type="PROSITE" id="PS50995"/>
    </source>
</evidence>
<name>A0A7K1L648_9ACTN</name>
<dbReference type="InterPro" id="IPR036388">
    <property type="entry name" value="WH-like_DNA-bd_sf"/>
</dbReference>
<evidence type="ECO:0000313" key="3">
    <source>
        <dbReference type="Proteomes" id="UP000432015"/>
    </source>
</evidence>
<dbReference type="PROSITE" id="PS50995">
    <property type="entry name" value="HTH_MARR_2"/>
    <property type="match status" value="1"/>
</dbReference>
<reference evidence="2 3" key="1">
    <citation type="submission" date="2019-11" db="EMBL/GenBank/DDBJ databases">
        <authorList>
            <person name="Cao P."/>
        </authorList>
    </citation>
    <scope>NUCLEOTIDE SEQUENCE [LARGE SCALE GENOMIC DNA]</scope>
    <source>
        <strain evidence="2 3">NEAU-AAG5</strain>
    </source>
</reference>
<dbReference type="InterPro" id="IPR000835">
    <property type="entry name" value="HTH_MarR-typ"/>
</dbReference>
<dbReference type="Proteomes" id="UP000432015">
    <property type="component" value="Unassembled WGS sequence"/>
</dbReference>
<dbReference type="Pfam" id="PF12802">
    <property type="entry name" value="MarR_2"/>
    <property type="match status" value="1"/>
</dbReference>
<organism evidence="2 3">
    <name type="scientific">Actinomadura litoris</name>
    <dbReference type="NCBI Taxonomy" id="2678616"/>
    <lineage>
        <taxon>Bacteria</taxon>
        <taxon>Bacillati</taxon>
        <taxon>Actinomycetota</taxon>
        <taxon>Actinomycetes</taxon>
        <taxon>Streptosporangiales</taxon>
        <taxon>Thermomonosporaceae</taxon>
        <taxon>Actinomadura</taxon>
    </lineage>
</organism>
<dbReference type="AlphaFoldDB" id="A0A7K1L648"/>
<sequence length="201" mass="22216">MPESLKKSFLESNLVSEYSRRVRDDVSPSASPDVPGDEVDAIAREWRRSGISEPLIAMLEVGKRAQRIGALVQQALRDGLAEYGLTYAEFEVLTVLHRAGPPHRLRPSDLTGPALLTSGGTSNVLQRLQKAGHVEREADTADARSRFVRLTEDGLRVTERGMEMSARVHEEIMAGLPPETVRAAADALRDVHAVIGRRRFR</sequence>
<dbReference type="EMBL" id="WOFH01000009">
    <property type="protein sequence ID" value="MUN39878.1"/>
    <property type="molecule type" value="Genomic_DNA"/>
</dbReference>
<gene>
    <name evidence="2" type="ORF">GNZ18_25255</name>
</gene>
<evidence type="ECO:0000313" key="2">
    <source>
        <dbReference type="EMBL" id="MUN39878.1"/>
    </source>
</evidence>
<protein>
    <submittedName>
        <fullName evidence="2">MarR family transcriptional regulator</fullName>
    </submittedName>
</protein>
<comment type="caution">
    <text evidence="2">The sequence shown here is derived from an EMBL/GenBank/DDBJ whole genome shotgun (WGS) entry which is preliminary data.</text>
</comment>
<dbReference type="Gene3D" id="1.10.10.10">
    <property type="entry name" value="Winged helix-like DNA-binding domain superfamily/Winged helix DNA-binding domain"/>
    <property type="match status" value="1"/>
</dbReference>
<feature type="domain" description="HTH marR-type" evidence="1">
    <location>
        <begin position="52"/>
        <end position="193"/>
    </location>
</feature>
<accession>A0A7K1L648</accession>
<dbReference type="PANTHER" id="PTHR33164:SF104">
    <property type="entry name" value="TRANSCRIPTIONAL REGULATORY PROTEIN"/>
    <property type="match status" value="1"/>
</dbReference>
<dbReference type="GO" id="GO:0006950">
    <property type="term" value="P:response to stress"/>
    <property type="evidence" value="ECO:0007669"/>
    <property type="project" value="TreeGrafter"/>
</dbReference>
<proteinExistence type="predicted"/>
<dbReference type="PANTHER" id="PTHR33164">
    <property type="entry name" value="TRANSCRIPTIONAL REGULATOR, MARR FAMILY"/>
    <property type="match status" value="1"/>
</dbReference>
<keyword evidence="3" id="KW-1185">Reference proteome</keyword>
<dbReference type="SUPFAM" id="SSF46785">
    <property type="entry name" value="Winged helix' DNA-binding domain"/>
    <property type="match status" value="1"/>
</dbReference>